<accession>A0AAD9IDY6</accession>
<feature type="compositionally biased region" description="Acidic residues" evidence="6">
    <location>
        <begin position="232"/>
        <end position="245"/>
    </location>
</feature>
<dbReference type="CDD" id="cd00112">
    <property type="entry name" value="LDLa"/>
    <property type="match status" value="1"/>
</dbReference>
<keyword evidence="4" id="KW-1015">Disulfide bond</keyword>
<evidence type="ECO:0000256" key="5">
    <source>
        <dbReference type="SAM" id="Coils"/>
    </source>
</evidence>
<dbReference type="PANTHER" id="PTHR12630:SF1">
    <property type="entry name" value="GLUCOSIDASE 2 SUBUNIT BETA"/>
    <property type="match status" value="1"/>
</dbReference>
<dbReference type="InterPro" id="IPR028146">
    <property type="entry name" value="PRKCSH_N"/>
</dbReference>
<keyword evidence="2" id="KW-0732">Signal</keyword>
<dbReference type="Pfam" id="PF13015">
    <property type="entry name" value="PRKCSH_1"/>
    <property type="match status" value="1"/>
</dbReference>
<dbReference type="Pfam" id="PF12999">
    <property type="entry name" value="PRKCSH-like"/>
    <property type="match status" value="1"/>
</dbReference>
<feature type="domain" description="MRH" evidence="7">
    <location>
        <begin position="378"/>
        <end position="488"/>
    </location>
</feature>
<dbReference type="InterPro" id="IPR009011">
    <property type="entry name" value="Man6P_isomerase_rcpt-bd_dom_sf"/>
</dbReference>
<organism evidence="8 9">
    <name type="scientific">Prototheca wickerhamii</name>
    <dbReference type="NCBI Taxonomy" id="3111"/>
    <lineage>
        <taxon>Eukaryota</taxon>
        <taxon>Viridiplantae</taxon>
        <taxon>Chlorophyta</taxon>
        <taxon>core chlorophytes</taxon>
        <taxon>Trebouxiophyceae</taxon>
        <taxon>Chlorellales</taxon>
        <taxon>Chlorellaceae</taxon>
        <taxon>Prototheca</taxon>
    </lineage>
</organism>
<name>A0AAD9IDY6_PROWI</name>
<dbReference type="InterPro" id="IPR039794">
    <property type="entry name" value="Gtb1-like"/>
</dbReference>
<dbReference type="AlphaFoldDB" id="A0AAD9IDY6"/>
<evidence type="ECO:0000313" key="8">
    <source>
        <dbReference type="EMBL" id="KAK2075626.1"/>
    </source>
</evidence>
<protein>
    <recommendedName>
        <fullName evidence="1">Glucosidase 2 subunit beta</fullName>
    </recommendedName>
</protein>
<evidence type="ECO:0000259" key="7">
    <source>
        <dbReference type="PROSITE" id="PS51914"/>
    </source>
</evidence>
<keyword evidence="3" id="KW-0256">Endoplasmic reticulum</keyword>
<keyword evidence="9" id="KW-1185">Reference proteome</keyword>
<dbReference type="PANTHER" id="PTHR12630">
    <property type="entry name" value="N-LINKED OLIGOSACCHARIDE PROCESSING"/>
    <property type="match status" value="1"/>
</dbReference>
<evidence type="ECO:0000256" key="4">
    <source>
        <dbReference type="ARBA" id="ARBA00023157"/>
    </source>
</evidence>
<proteinExistence type="predicted"/>
<evidence type="ECO:0000256" key="6">
    <source>
        <dbReference type="SAM" id="MobiDB-lite"/>
    </source>
</evidence>
<dbReference type="EMBL" id="JASFZW010000014">
    <property type="protein sequence ID" value="KAK2075626.1"/>
    <property type="molecule type" value="Genomic_DNA"/>
</dbReference>
<comment type="caution">
    <text evidence="8">The sequence shown here is derived from an EMBL/GenBank/DDBJ whole genome shotgun (WGS) entry which is preliminary data.</text>
</comment>
<evidence type="ECO:0000256" key="2">
    <source>
        <dbReference type="ARBA" id="ARBA00022729"/>
    </source>
</evidence>
<feature type="coiled-coil region" evidence="5">
    <location>
        <begin position="101"/>
        <end position="184"/>
    </location>
</feature>
<feature type="compositionally biased region" description="Basic residues" evidence="6">
    <location>
        <begin position="309"/>
        <end position="318"/>
    </location>
</feature>
<feature type="region of interest" description="Disordered" evidence="6">
    <location>
        <begin position="186"/>
        <end position="245"/>
    </location>
</feature>
<dbReference type="Gene3D" id="2.40.128.620">
    <property type="match status" value="1"/>
</dbReference>
<dbReference type="InterPro" id="IPR002172">
    <property type="entry name" value="LDrepeatLR_classA_rpt"/>
</dbReference>
<feature type="region of interest" description="Disordered" evidence="6">
    <location>
        <begin position="306"/>
        <end position="329"/>
    </location>
</feature>
<dbReference type="Proteomes" id="UP001255856">
    <property type="component" value="Unassembled WGS sequence"/>
</dbReference>
<dbReference type="Gene3D" id="2.70.130.10">
    <property type="entry name" value="Mannose-6-phosphate receptor binding domain"/>
    <property type="match status" value="1"/>
</dbReference>
<evidence type="ECO:0000313" key="9">
    <source>
        <dbReference type="Proteomes" id="UP001255856"/>
    </source>
</evidence>
<dbReference type="InterPro" id="IPR044865">
    <property type="entry name" value="MRH_dom"/>
</dbReference>
<reference evidence="8" key="1">
    <citation type="submission" date="2021-01" db="EMBL/GenBank/DDBJ databases">
        <authorList>
            <person name="Eckstrom K.M.E."/>
        </authorList>
    </citation>
    <scope>NUCLEOTIDE SEQUENCE</scope>
    <source>
        <strain evidence="8">UVCC 0001</strain>
    </source>
</reference>
<dbReference type="PROSITE" id="PS51914">
    <property type="entry name" value="MRH"/>
    <property type="match status" value="1"/>
</dbReference>
<evidence type="ECO:0000256" key="1">
    <source>
        <dbReference type="ARBA" id="ARBA00022387"/>
    </source>
</evidence>
<evidence type="ECO:0000256" key="3">
    <source>
        <dbReference type="ARBA" id="ARBA00022824"/>
    </source>
</evidence>
<feature type="region of interest" description="Disordered" evidence="6">
    <location>
        <begin position="497"/>
        <end position="520"/>
    </location>
</feature>
<feature type="compositionally biased region" description="Basic and acidic residues" evidence="6">
    <location>
        <begin position="510"/>
        <end position="520"/>
    </location>
</feature>
<dbReference type="InterPro" id="IPR036607">
    <property type="entry name" value="PRKCSH"/>
</dbReference>
<sequence>MHTRGIAPEVRSRYKSAIAEGTFTCFSSGHSFPSSRINDDYCDCPDGSDEPGTSACSNGSFYCRNRGFEPKVVSSPFVDDGVCDCCDGSDEAPGRCQDTCVAAGEQKRQELTRQVAEAEAGLQKRQAYVQEAAQKIEAWRKEAASLQAEVATLDAESNRANEARDRVQGKLSDIEKDVRELEASLVASAADGEPKEGAESAGAGAEEAGAEGAGAGAEGPQPPAPAPAEPADAVDETAHEEDAETVAALEEDSAEALDDYAAESAEDETEIDWHGRGTEPWQTLLRKGKELESRKVASVLRALASGSARTKKGGRSRAKSGPAAAEVSSPELEHLRMAAAALKEEAADAQKAAGAAASKLAERRRALGAAEARLKRVEEGQYGPDAAWAVLDGRCVAAQAGKYTYEACLYANAWQRDGHGGTSGTGTMLGAWAGFSNEAPGPSLAFADGASCWNGPKRSLKARYYCGAEERLMCEYSAVFHTPAACSEESVALPREALRRMTAGDDEGDEAKSPRAHDEL</sequence>
<dbReference type="GO" id="GO:0017177">
    <property type="term" value="C:glucosidase II complex"/>
    <property type="evidence" value="ECO:0007669"/>
    <property type="project" value="TreeGrafter"/>
</dbReference>
<gene>
    <name evidence="8" type="ORF">QBZ16_001734</name>
</gene>
<keyword evidence="5" id="KW-0175">Coiled coil</keyword>
<dbReference type="GO" id="GO:0006491">
    <property type="term" value="P:N-glycan processing"/>
    <property type="evidence" value="ECO:0007669"/>
    <property type="project" value="TreeGrafter"/>
</dbReference>